<evidence type="ECO:0000256" key="5">
    <source>
        <dbReference type="ARBA" id="ARBA00023110"/>
    </source>
</evidence>
<keyword evidence="13" id="KW-1185">Reference proteome</keyword>
<keyword evidence="10" id="KW-0732">Signal</keyword>
<evidence type="ECO:0000256" key="3">
    <source>
        <dbReference type="ARBA" id="ARBA00013194"/>
    </source>
</evidence>
<feature type="domain" description="PpiC" evidence="11">
    <location>
        <begin position="149"/>
        <end position="238"/>
    </location>
</feature>
<keyword evidence="8 12" id="KW-0413">Isomerase</keyword>
<dbReference type="PANTHER" id="PTHR47245:SF2">
    <property type="entry name" value="PEPTIDYL-PROLYL CIS-TRANS ISOMERASE HP_0175-RELATED"/>
    <property type="match status" value="1"/>
</dbReference>
<dbReference type="Pfam" id="PF13145">
    <property type="entry name" value="Rotamase_2"/>
    <property type="match status" value="1"/>
</dbReference>
<dbReference type="InterPro" id="IPR027304">
    <property type="entry name" value="Trigger_fact/SurA_dom_sf"/>
</dbReference>
<dbReference type="InterPro" id="IPR046357">
    <property type="entry name" value="PPIase_dom_sf"/>
</dbReference>
<evidence type="ECO:0000256" key="4">
    <source>
        <dbReference type="ARBA" id="ARBA00018370"/>
    </source>
</evidence>
<feature type="compositionally biased region" description="Basic and acidic residues" evidence="9">
    <location>
        <begin position="248"/>
        <end position="260"/>
    </location>
</feature>
<evidence type="ECO:0000313" key="13">
    <source>
        <dbReference type="Proteomes" id="UP000646365"/>
    </source>
</evidence>
<feature type="chain" id="PRO_5035200021" description="Parvulin-like PPIase" evidence="10">
    <location>
        <begin position="29"/>
        <end position="300"/>
    </location>
</feature>
<accession>A0A8J2YQJ5</accession>
<dbReference type="Gene3D" id="1.10.8.1040">
    <property type="match status" value="1"/>
</dbReference>
<evidence type="ECO:0000256" key="8">
    <source>
        <dbReference type="PROSITE-ProRule" id="PRU00278"/>
    </source>
</evidence>
<evidence type="ECO:0000256" key="1">
    <source>
        <dbReference type="ARBA" id="ARBA00000971"/>
    </source>
</evidence>
<protein>
    <recommendedName>
        <fullName evidence="4">Parvulin-like PPIase</fullName>
        <ecNumber evidence="3">5.2.1.8</ecNumber>
    </recommendedName>
    <alternativeName>
        <fullName evidence="6">Peptidyl-prolyl cis-trans isomerase plp</fullName>
    </alternativeName>
    <alternativeName>
        <fullName evidence="7">Rotamase plp</fullName>
    </alternativeName>
</protein>
<feature type="region of interest" description="Disordered" evidence="9">
    <location>
        <begin position="241"/>
        <end position="260"/>
    </location>
</feature>
<feature type="signal peptide" evidence="10">
    <location>
        <begin position="1"/>
        <end position="28"/>
    </location>
</feature>
<dbReference type="SUPFAM" id="SSF54534">
    <property type="entry name" value="FKBP-like"/>
    <property type="match status" value="1"/>
</dbReference>
<dbReference type="EC" id="5.2.1.8" evidence="3"/>
<dbReference type="InterPro" id="IPR050245">
    <property type="entry name" value="PrsA_foldase"/>
</dbReference>
<name>A0A8J2YQJ5_9PROT</name>
<reference evidence="12" key="1">
    <citation type="journal article" date="2014" name="Int. J. Syst. Evol. Microbiol.">
        <title>Complete genome sequence of Corynebacterium casei LMG S-19264T (=DSM 44701T), isolated from a smear-ripened cheese.</title>
        <authorList>
            <consortium name="US DOE Joint Genome Institute (JGI-PGF)"/>
            <person name="Walter F."/>
            <person name="Albersmeier A."/>
            <person name="Kalinowski J."/>
            <person name="Ruckert C."/>
        </authorList>
    </citation>
    <scope>NUCLEOTIDE SEQUENCE</scope>
    <source>
        <strain evidence="12">CGMCC 1.15725</strain>
    </source>
</reference>
<organism evidence="12 13">
    <name type="scientific">Aliidongia dinghuensis</name>
    <dbReference type="NCBI Taxonomy" id="1867774"/>
    <lineage>
        <taxon>Bacteria</taxon>
        <taxon>Pseudomonadati</taxon>
        <taxon>Pseudomonadota</taxon>
        <taxon>Alphaproteobacteria</taxon>
        <taxon>Rhodospirillales</taxon>
        <taxon>Dongiaceae</taxon>
        <taxon>Aliidongia</taxon>
    </lineage>
</organism>
<comment type="catalytic activity">
    <reaction evidence="1">
        <text>[protein]-peptidylproline (omega=180) = [protein]-peptidylproline (omega=0)</text>
        <dbReference type="Rhea" id="RHEA:16237"/>
        <dbReference type="Rhea" id="RHEA-COMP:10747"/>
        <dbReference type="Rhea" id="RHEA-COMP:10748"/>
        <dbReference type="ChEBI" id="CHEBI:83833"/>
        <dbReference type="ChEBI" id="CHEBI:83834"/>
        <dbReference type="EC" id="5.2.1.8"/>
    </reaction>
</comment>
<dbReference type="InterPro" id="IPR000297">
    <property type="entry name" value="PPIase_PpiC"/>
</dbReference>
<comment type="similarity">
    <text evidence="2">Belongs to the PpiC/parvulin rotamase family.</text>
</comment>
<evidence type="ECO:0000259" key="11">
    <source>
        <dbReference type="PROSITE" id="PS50198"/>
    </source>
</evidence>
<keyword evidence="5 8" id="KW-0697">Rotamase</keyword>
<evidence type="ECO:0000256" key="6">
    <source>
        <dbReference type="ARBA" id="ARBA00030642"/>
    </source>
</evidence>
<reference evidence="12" key="2">
    <citation type="submission" date="2020-09" db="EMBL/GenBank/DDBJ databases">
        <authorList>
            <person name="Sun Q."/>
            <person name="Zhou Y."/>
        </authorList>
    </citation>
    <scope>NUCLEOTIDE SEQUENCE</scope>
    <source>
        <strain evidence="12">CGMCC 1.15725</strain>
    </source>
</reference>
<dbReference type="EMBL" id="BMJQ01000001">
    <property type="protein sequence ID" value="GGF01113.1"/>
    <property type="molecule type" value="Genomic_DNA"/>
</dbReference>
<evidence type="ECO:0000256" key="10">
    <source>
        <dbReference type="SAM" id="SignalP"/>
    </source>
</evidence>
<evidence type="ECO:0000256" key="7">
    <source>
        <dbReference type="ARBA" id="ARBA00031484"/>
    </source>
</evidence>
<feature type="region of interest" description="Disordered" evidence="9">
    <location>
        <begin position="279"/>
        <end position="300"/>
    </location>
</feature>
<evidence type="ECO:0000313" key="12">
    <source>
        <dbReference type="EMBL" id="GGF01113.1"/>
    </source>
</evidence>
<gene>
    <name evidence="12" type="primary">ppiD</name>
    <name evidence="12" type="ORF">GCM10011611_03370</name>
</gene>
<dbReference type="RefSeq" id="WP_189041769.1">
    <property type="nucleotide sequence ID" value="NZ_BMJQ01000001.1"/>
</dbReference>
<dbReference type="Gene3D" id="3.10.50.40">
    <property type="match status" value="1"/>
</dbReference>
<dbReference type="Proteomes" id="UP000646365">
    <property type="component" value="Unassembled WGS sequence"/>
</dbReference>
<proteinExistence type="inferred from homology"/>
<dbReference type="PANTHER" id="PTHR47245">
    <property type="entry name" value="PEPTIDYLPROLYL ISOMERASE"/>
    <property type="match status" value="1"/>
</dbReference>
<dbReference type="GO" id="GO:0003755">
    <property type="term" value="F:peptidyl-prolyl cis-trans isomerase activity"/>
    <property type="evidence" value="ECO:0007669"/>
    <property type="project" value="UniProtKB-KW"/>
</dbReference>
<dbReference type="PROSITE" id="PS50198">
    <property type="entry name" value="PPIC_PPIASE_2"/>
    <property type="match status" value="1"/>
</dbReference>
<dbReference type="SUPFAM" id="SSF109998">
    <property type="entry name" value="Triger factor/SurA peptide-binding domain-like"/>
    <property type="match status" value="1"/>
</dbReference>
<comment type="caution">
    <text evidence="12">The sequence shown here is derived from an EMBL/GenBank/DDBJ whole genome shotgun (WGS) entry which is preliminary data.</text>
</comment>
<evidence type="ECO:0000256" key="9">
    <source>
        <dbReference type="SAM" id="MobiDB-lite"/>
    </source>
</evidence>
<sequence length="300" mass="32729">MSLHSSSSRPLRSLVLALAVAAPLAAHAADAPQLQLAPTDDPVVAKINGTELHKSDLVAAQKQLPQQYQQVPLEAIYPQLLDQVVNNTLLIDAAKADKLSDDQEVKDRMAKLQDRVMEQVYIDRVLTKATSDDALKARYQKTIKDAPAQDEIHGRQILLQNEADAKAVIAQLDKGADFAKLANEKNPSKDSNGGDLGWFTKAAMPPEFGDAAFGLKKGQYTKTPIKTQFGFHVIKVEDRRPAAPPSFEDSKEQLTNDAEHEAIDAKVAELRGKAKVEQFNLDGTPFSPQLKAPTTPPAKK</sequence>
<evidence type="ECO:0000256" key="2">
    <source>
        <dbReference type="ARBA" id="ARBA00007656"/>
    </source>
</evidence>
<dbReference type="AlphaFoldDB" id="A0A8J2YQJ5"/>